<accession>A0A850N735</accession>
<evidence type="ECO:0000256" key="5">
    <source>
        <dbReference type="ARBA" id="ARBA00023136"/>
    </source>
</evidence>
<comment type="subcellular location">
    <subcellularLocation>
        <location evidence="1">Cell membrane</location>
        <topology evidence="1">Multi-pass membrane protein</topology>
    </subcellularLocation>
</comment>
<dbReference type="AlphaFoldDB" id="A0A850N735"/>
<dbReference type="Pfam" id="PF13440">
    <property type="entry name" value="Polysacc_synt_3"/>
    <property type="match status" value="1"/>
</dbReference>
<evidence type="ECO:0000256" key="1">
    <source>
        <dbReference type="ARBA" id="ARBA00004651"/>
    </source>
</evidence>
<dbReference type="EMBL" id="WYET01000001">
    <property type="protein sequence ID" value="NVN17061.1"/>
    <property type="molecule type" value="Genomic_DNA"/>
</dbReference>
<dbReference type="PANTHER" id="PTHR30250:SF11">
    <property type="entry name" value="O-ANTIGEN TRANSPORTER-RELATED"/>
    <property type="match status" value="1"/>
</dbReference>
<keyword evidence="5 6" id="KW-0472">Membrane</keyword>
<sequence>MFKHFFKSDFSKNVATLMGGTLIGQAIPFLSTFILTRIFTPDDFGLFAIYFSLVNIIGTVSTGRYEMAILLPKHKSAALGLLKISILSCLLVSVLLLGVLLLVGEEIAILLGNKELYKFLFLLPISVFGFGIYKTLSVWFTRLKKYRKISASIIVKSISGLIFNIGVGLYYGVIGLFLGNVLSSIIAVFILNPFEKGDFIIKKRRIHFLLRKYWKFPAFDVPSSFIYMLSKNGVVLLLSKGFSATITGHYSLTERLLIAPSQVFVGSYTQVYNQEVSEMFSKGKQIGGFVSRNIFKVAKLLAIPFIVGTYASPFLISILLGKGWEVLYKYIFILSPFIFFSMILNPMSYVLKIKDRQDISFIQHLVLTAIKLLSLFISIMVFKLNVFIALLVYGILSILTLAFNANVIFNILELPVKKRLPVFLIALICVVMTLINMYFI</sequence>
<feature type="transmembrane region" description="Helical" evidence="6">
    <location>
        <begin position="420"/>
        <end position="439"/>
    </location>
</feature>
<keyword evidence="4 6" id="KW-1133">Transmembrane helix</keyword>
<organism evidence="7 8">
    <name type="scientific">Flagellimonas chongwuensis</name>
    <dbReference type="NCBI Taxonomy" id="2697365"/>
    <lineage>
        <taxon>Bacteria</taxon>
        <taxon>Pseudomonadati</taxon>
        <taxon>Bacteroidota</taxon>
        <taxon>Flavobacteriia</taxon>
        <taxon>Flavobacteriales</taxon>
        <taxon>Flavobacteriaceae</taxon>
        <taxon>Flagellimonas</taxon>
    </lineage>
</organism>
<keyword evidence="2" id="KW-1003">Cell membrane</keyword>
<feature type="transmembrane region" description="Helical" evidence="6">
    <location>
        <begin position="153"/>
        <end position="171"/>
    </location>
</feature>
<feature type="transmembrane region" description="Helical" evidence="6">
    <location>
        <begin position="116"/>
        <end position="133"/>
    </location>
</feature>
<dbReference type="GO" id="GO:0005886">
    <property type="term" value="C:plasma membrane"/>
    <property type="evidence" value="ECO:0007669"/>
    <property type="project" value="UniProtKB-SubCell"/>
</dbReference>
<feature type="transmembrane region" description="Helical" evidence="6">
    <location>
        <begin position="84"/>
        <end position="104"/>
    </location>
</feature>
<reference evidence="7 8" key="1">
    <citation type="submission" date="2020-01" db="EMBL/GenBank/DDBJ databases">
        <title>Draft Genome Analysis of Muricauda sp. HICW Isolated from coastal seawater of PR China.</title>
        <authorList>
            <person name="Chen M.-X."/>
        </authorList>
    </citation>
    <scope>NUCLEOTIDE SEQUENCE [LARGE SCALE GENOMIC DNA]</scope>
    <source>
        <strain evidence="7 8">HICW</strain>
    </source>
</reference>
<evidence type="ECO:0000256" key="4">
    <source>
        <dbReference type="ARBA" id="ARBA00022989"/>
    </source>
</evidence>
<feature type="transmembrane region" description="Helical" evidence="6">
    <location>
        <begin position="14"/>
        <end position="38"/>
    </location>
</feature>
<feature type="transmembrane region" description="Helical" evidence="6">
    <location>
        <begin position="177"/>
        <end position="194"/>
    </location>
</feature>
<dbReference type="PANTHER" id="PTHR30250">
    <property type="entry name" value="PST FAMILY PREDICTED COLANIC ACID TRANSPORTER"/>
    <property type="match status" value="1"/>
</dbReference>
<evidence type="ECO:0000256" key="3">
    <source>
        <dbReference type="ARBA" id="ARBA00022692"/>
    </source>
</evidence>
<protein>
    <submittedName>
        <fullName evidence="7">Oligosaccharide flippase family protein</fullName>
    </submittedName>
</protein>
<dbReference type="RefSeq" id="WP_176619056.1">
    <property type="nucleotide sequence ID" value="NZ_WYET01000001.1"/>
</dbReference>
<keyword evidence="8" id="KW-1185">Reference proteome</keyword>
<evidence type="ECO:0000313" key="7">
    <source>
        <dbReference type="EMBL" id="NVN17061.1"/>
    </source>
</evidence>
<dbReference type="Proteomes" id="UP000558089">
    <property type="component" value="Unassembled WGS sequence"/>
</dbReference>
<feature type="transmembrane region" description="Helical" evidence="6">
    <location>
        <begin position="387"/>
        <end position="408"/>
    </location>
</feature>
<gene>
    <name evidence="7" type="ORF">GUA46_01800</name>
</gene>
<feature type="transmembrane region" description="Helical" evidence="6">
    <location>
        <begin position="361"/>
        <end position="381"/>
    </location>
</feature>
<dbReference type="InterPro" id="IPR050833">
    <property type="entry name" value="Poly_Biosynth_Transport"/>
</dbReference>
<comment type="caution">
    <text evidence="7">The sequence shown here is derived from an EMBL/GenBank/DDBJ whole genome shotgun (WGS) entry which is preliminary data.</text>
</comment>
<evidence type="ECO:0000256" key="6">
    <source>
        <dbReference type="SAM" id="Phobius"/>
    </source>
</evidence>
<evidence type="ECO:0000256" key="2">
    <source>
        <dbReference type="ARBA" id="ARBA00022475"/>
    </source>
</evidence>
<name>A0A850N735_9FLAO</name>
<feature type="transmembrane region" description="Helical" evidence="6">
    <location>
        <begin position="44"/>
        <end position="63"/>
    </location>
</feature>
<feature type="transmembrane region" description="Helical" evidence="6">
    <location>
        <begin position="300"/>
        <end position="321"/>
    </location>
</feature>
<proteinExistence type="predicted"/>
<evidence type="ECO:0000313" key="8">
    <source>
        <dbReference type="Proteomes" id="UP000558089"/>
    </source>
</evidence>
<keyword evidence="3 6" id="KW-0812">Transmembrane</keyword>
<feature type="transmembrane region" description="Helical" evidence="6">
    <location>
        <begin position="327"/>
        <end position="349"/>
    </location>
</feature>